<evidence type="ECO:0000313" key="2">
    <source>
        <dbReference type="Proteomes" id="UP001605036"/>
    </source>
</evidence>
<name>A0ABD1ZQK6_9MARC</name>
<proteinExistence type="predicted"/>
<dbReference type="AlphaFoldDB" id="A0ABD1ZQK6"/>
<dbReference type="Proteomes" id="UP001605036">
    <property type="component" value="Unassembled WGS sequence"/>
</dbReference>
<reference evidence="1 2" key="1">
    <citation type="submission" date="2024-09" db="EMBL/GenBank/DDBJ databases">
        <title>Chromosome-scale assembly of Riccia fluitans.</title>
        <authorList>
            <person name="Paukszto L."/>
            <person name="Sawicki J."/>
            <person name="Karawczyk K."/>
            <person name="Piernik-Szablinska J."/>
            <person name="Szczecinska M."/>
            <person name="Mazdziarz M."/>
        </authorList>
    </citation>
    <scope>NUCLEOTIDE SEQUENCE [LARGE SCALE GENOMIC DNA]</scope>
    <source>
        <strain evidence="1">Rf_01</strain>
        <tissue evidence="1">Aerial parts of the thallus</tissue>
    </source>
</reference>
<protein>
    <submittedName>
        <fullName evidence="1">Uncharacterized protein</fullName>
    </submittedName>
</protein>
<keyword evidence="2" id="KW-1185">Reference proteome</keyword>
<gene>
    <name evidence="1" type="ORF">R1flu_021460</name>
</gene>
<accession>A0ABD1ZQK6</accession>
<dbReference type="EMBL" id="JBHFFA010000001">
    <property type="protein sequence ID" value="KAL2653332.1"/>
    <property type="molecule type" value="Genomic_DNA"/>
</dbReference>
<sequence length="108" mass="12097">MVERSSSSAGSMMWTYAVHPYTLRYAAMQTSSPHSLNAERPKRLGQMHLSLCCERSVPSLRFQRQPEMDSLRELSEGACVVKVWTGSIFRVAASRVVSATGFVTRSIR</sequence>
<comment type="caution">
    <text evidence="1">The sequence shown here is derived from an EMBL/GenBank/DDBJ whole genome shotgun (WGS) entry which is preliminary data.</text>
</comment>
<evidence type="ECO:0000313" key="1">
    <source>
        <dbReference type="EMBL" id="KAL2653332.1"/>
    </source>
</evidence>
<organism evidence="1 2">
    <name type="scientific">Riccia fluitans</name>
    <dbReference type="NCBI Taxonomy" id="41844"/>
    <lineage>
        <taxon>Eukaryota</taxon>
        <taxon>Viridiplantae</taxon>
        <taxon>Streptophyta</taxon>
        <taxon>Embryophyta</taxon>
        <taxon>Marchantiophyta</taxon>
        <taxon>Marchantiopsida</taxon>
        <taxon>Marchantiidae</taxon>
        <taxon>Marchantiales</taxon>
        <taxon>Ricciaceae</taxon>
        <taxon>Riccia</taxon>
    </lineage>
</organism>